<dbReference type="Proteomes" id="UP000439903">
    <property type="component" value="Unassembled WGS sequence"/>
</dbReference>
<accession>A0A8H4B3I1</accession>
<evidence type="ECO:0000313" key="2">
    <source>
        <dbReference type="Proteomes" id="UP000439903"/>
    </source>
</evidence>
<reference evidence="1 2" key="1">
    <citation type="journal article" date="2019" name="Environ. Microbiol.">
        <title>At the nexus of three kingdoms: the genome of the mycorrhizal fungus Gigaspora margarita provides insights into plant, endobacterial and fungal interactions.</title>
        <authorList>
            <person name="Venice F."/>
            <person name="Ghignone S."/>
            <person name="Salvioli di Fossalunga A."/>
            <person name="Amselem J."/>
            <person name="Novero M."/>
            <person name="Xianan X."/>
            <person name="Sedzielewska Toro K."/>
            <person name="Morin E."/>
            <person name="Lipzen A."/>
            <person name="Grigoriev I.V."/>
            <person name="Henrissat B."/>
            <person name="Martin F.M."/>
            <person name="Bonfante P."/>
        </authorList>
    </citation>
    <scope>NUCLEOTIDE SEQUENCE [LARGE SCALE GENOMIC DNA]</scope>
    <source>
        <strain evidence="1 2">BEG34</strain>
    </source>
</reference>
<dbReference type="AlphaFoldDB" id="A0A8H4B3I1"/>
<keyword evidence="2" id="KW-1185">Reference proteome</keyword>
<organism evidence="1 2">
    <name type="scientific">Gigaspora margarita</name>
    <dbReference type="NCBI Taxonomy" id="4874"/>
    <lineage>
        <taxon>Eukaryota</taxon>
        <taxon>Fungi</taxon>
        <taxon>Fungi incertae sedis</taxon>
        <taxon>Mucoromycota</taxon>
        <taxon>Glomeromycotina</taxon>
        <taxon>Glomeromycetes</taxon>
        <taxon>Diversisporales</taxon>
        <taxon>Gigasporaceae</taxon>
        <taxon>Gigaspora</taxon>
    </lineage>
</organism>
<protein>
    <submittedName>
        <fullName evidence="1">Btb/poz domain-containing protein 19-like</fullName>
    </submittedName>
</protein>
<comment type="caution">
    <text evidence="1">The sequence shown here is derived from an EMBL/GenBank/DDBJ whole genome shotgun (WGS) entry which is preliminary data.</text>
</comment>
<evidence type="ECO:0000313" key="1">
    <source>
        <dbReference type="EMBL" id="KAF0556650.1"/>
    </source>
</evidence>
<gene>
    <name evidence="1" type="ORF">F8M41_015010</name>
</gene>
<dbReference type="OrthoDB" id="6359816at2759"/>
<dbReference type="EMBL" id="WTPW01000032">
    <property type="protein sequence ID" value="KAF0556650.1"/>
    <property type="molecule type" value="Genomic_DNA"/>
</dbReference>
<name>A0A8H4B3I1_GIGMA</name>
<sequence length="73" mass="8552">MNNESIQNFSNLLESSKDFDKAGEKPNIKEFKAHSITFYRQDQITLKLHYHHGGQGEKMHLEFLITEYFSSCV</sequence>
<proteinExistence type="predicted"/>